<keyword evidence="1" id="KW-1133">Transmembrane helix</keyword>
<organism evidence="3 4">
    <name type="scientific">Phytophthora fragariaefolia</name>
    <dbReference type="NCBI Taxonomy" id="1490495"/>
    <lineage>
        <taxon>Eukaryota</taxon>
        <taxon>Sar</taxon>
        <taxon>Stramenopiles</taxon>
        <taxon>Oomycota</taxon>
        <taxon>Peronosporomycetes</taxon>
        <taxon>Peronosporales</taxon>
        <taxon>Peronosporaceae</taxon>
        <taxon>Phytophthora</taxon>
    </lineage>
</organism>
<keyword evidence="1" id="KW-0472">Membrane</keyword>
<evidence type="ECO:0000256" key="1">
    <source>
        <dbReference type="SAM" id="Phobius"/>
    </source>
</evidence>
<dbReference type="EMBL" id="BSXT01001789">
    <property type="protein sequence ID" value="GMF45126.1"/>
    <property type="molecule type" value="Genomic_DNA"/>
</dbReference>
<protein>
    <submittedName>
        <fullName evidence="3">Unnamed protein product</fullName>
    </submittedName>
</protein>
<dbReference type="AlphaFoldDB" id="A0A9W6XRB1"/>
<dbReference type="SUPFAM" id="SSF52058">
    <property type="entry name" value="L domain-like"/>
    <property type="match status" value="1"/>
</dbReference>
<gene>
    <name evidence="3" type="ORF">Pfra01_001601200</name>
</gene>
<feature type="domain" description="WLGC" evidence="2">
    <location>
        <begin position="473"/>
        <end position="535"/>
    </location>
</feature>
<dbReference type="Gene3D" id="3.80.10.10">
    <property type="entry name" value="Ribonuclease Inhibitor"/>
    <property type="match status" value="1"/>
</dbReference>
<evidence type="ECO:0000259" key="2">
    <source>
        <dbReference type="Pfam" id="PF26605"/>
    </source>
</evidence>
<comment type="caution">
    <text evidence="3">The sequence shown here is derived from an EMBL/GenBank/DDBJ whole genome shotgun (WGS) entry which is preliminary data.</text>
</comment>
<keyword evidence="1" id="KW-0812">Transmembrane</keyword>
<dbReference type="InterPro" id="IPR058256">
    <property type="entry name" value="WLGC"/>
</dbReference>
<keyword evidence="4" id="KW-1185">Reference proteome</keyword>
<sequence length="536" mass="59495">MLYLFFTSRVDAAFAVFLPALVLFYSLFVFQDDLKMVKIRQRFFPPRIFERKARNYVSPKELNMFSTDFESLLIRSAWDIFLKLSFSLLACFRWGKITMLLLQRERKSSLSSHSRTGKSSKEGLCSTTKSSKNCTAVTPILGSAGPIIESSARHRVRCVQYSFVWTPGASNDVCKCLAYVDRDLAPADADNLVDVTQTLADMASAGNLETVQLVNRKIYGSLPDELQLCRGLRNLRRISIVDIDIFYQDGVPVRCRSEGSMFVAFANYFDVDHICTNASHIEGDSSDNNLVELPSDLFASMTTLHTIHLSYHPILRTLPSLENLPHLECVYFGYLDSIREIPSTGDLPALQVMALEGLPLVSSLPDVAQYGSTLEMVFVQDVPACCSGFLSEGDCNTTFPSCCGSDDSLDDSRHGSGHDSLPRTCLDMPEDESLLPSDATLSFLNQFASNISNFCDAAQATCPIVTMTVKLNEYDTCDGVLYRKCTSESKGTGICFNKNMGRVQCTYSQATIDMRKEEIASGCSCNKVEEQWLGCA</sequence>
<dbReference type="Pfam" id="PF26605">
    <property type="entry name" value="WLGC"/>
    <property type="match status" value="1"/>
</dbReference>
<evidence type="ECO:0000313" key="3">
    <source>
        <dbReference type="EMBL" id="GMF45126.1"/>
    </source>
</evidence>
<evidence type="ECO:0000313" key="4">
    <source>
        <dbReference type="Proteomes" id="UP001165121"/>
    </source>
</evidence>
<dbReference type="InterPro" id="IPR032675">
    <property type="entry name" value="LRR_dom_sf"/>
</dbReference>
<accession>A0A9W6XRB1</accession>
<name>A0A9W6XRB1_9STRA</name>
<proteinExistence type="predicted"/>
<dbReference type="Proteomes" id="UP001165121">
    <property type="component" value="Unassembled WGS sequence"/>
</dbReference>
<feature type="transmembrane region" description="Helical" evidence="1">
    <location>
        <begin position="12"/>
        <end position="30"/>
    </location>
</feature>
<reference evidence="3" key="1">
    <citation type="submission" date="2023-04" db="EMBL/GenBank/DDBJ databases">
        <title>Phytophthora fragariaefolia NBRC 109709.</title>
        <authorList>
            <person name="Ichikawa N."/>
            <person name="Sato H."/>
            <person name="Tonouchi N."/>
        </authorList>
    </citation>
    <scope>NUCLEOTIDE SEQUENCE</scope>
    <source>
        <strain evidence="3">NBRC 109709</strain>
    </source>
</reference>
<dbReference type="OrthoDB" id="112950at2759"/>